<protein>
    <submittedName>
        <fullName evidence="2">Uncharacterized protein</fullName>
    </submittedName>
</protein>
<feature type="region of interest" description="Disordered" evidence="1">
    <location>
        <begin position="133"/>
        <end position="231"/>
    </location>
</feature>
<dbReference type="EMBL" id="JAFJYH010000082">
    <property type="protein sequence ID" value="KAG4420517.1"/>
    <property type="molecule type" value="Genomic_DNA"/>
</dbReference>
<dbReference type="Proteomes" id="UP000664132">
    <property type="component" value="Unassembled WGS sequence"/>
</dbReference>
<name>A0A8H7TJ37_9HELO</name>
<reference evidence="2" key="1">
    <citation type="submission" date="2021-02" db="EMBL/GenBank/DDBJ databases">
        <title>Genome sequence Cadophora malorum strain M34.</title>
        <authorList>
            <person name="Stefanovic E."/>
            <person name="Vu D."/>
            <person name="Scully C."/>
            <person name="Dijksterhuis J."/>
            <person name="Roader J."/>
            <person name="Houbraken J."/>
        </authorList>
    </citation>
    <scope>NUCLEOTIDE SEQUENCE</scope>
    <source>
        <strain evidence="2">M34</strain>
    </source>
</reference>
<feature type="region of interest" description="Disordered" evidence="1">
    <location>
        <begin position="39"/>
        <end position="90"/>
    </location>
</feature>
<gene>
    <name evidence="2" type="ORF">IFR04_006337</name>
</gene>
<comment type="caution">
    <text evidence="2">The sequence shown here is derived from an EMBL/GenBank/DDBJ whole genome shotgun (WGS) entry which is preliminary data.</text>
</comment>
<dbReference type="InterPro" id="IPR021833">
    <property type="entry name" value="DUF3425"/>
</dbReference>
<feature type="compositionally biased region" description="Polar residues" evidence="1">
    <location>
        <begin position="138"/>
        <end position="174"/>
    </location>
</feature>
<feature type="compositionally biased region" description="Low complexity" evidence="1">
    <location>
        <begin position="297"/>
        <end position="311"/>
    </location>
</feature>
<feature type="compositionally biased region" description="Basic and acidic residues" evidence="1">
    <location>
        <begin position="265"/>
        <end position="275"/>
    </location>
</feature>
<dbReference type="PANTHER" id="PTHR37012:SF7">
    <property type="entry name" value="B-ZIP TRANSCRIPTION FACTOR (EUROFUNG)-RELATED"/>
    <property type="match status" value="1"/>
</dbReference>
<feature type="region of interest" description="Disordered" evidence="1">
    <location>
        <begin position="265"/>
        <end position="311"/>
    </location>
</feature>
<evidence type="ECO:0000313" key="3">
    <source>
        <dbReference type="Proteomes" id="UP000664132"/>
    </source>
</evidence>
<feature type="compositionally biased region" description="Polar residues" evidence="1">
    <location>
        <begin position="186"/>
        <end position="231"/>
    </location>
</feature>
<dbReference type="PANTHER" id="PTHR37012">
    <property type="entry name" value="B-ZIP TRANSCRIPTION FACTOR (EUROFUNG)-RELATED"/>
    <property type="match status" value="1"/>
</dbReference>
<evidence type="ECO:0000313" key="2">
    <source>
        <dbReference type="EMBL" id="KAG4420517.1"/>
    </source>
</evidence>
<evidence type="ECO:0000256" key="1">
    <source>
        <dbReference type="SAM" id="MobiDB-lite"/>
    </source>
</evidence>
<feature type="compositionally biased region" description="Low complexity" evidence="1">
    <location>
        <begin position="63"/>
        <end position="82"/>
    </location>
</feature>
<sequence length="589" mass="65324">MNTEGVRPVPSALRLRAKTGLERGVDQIISRRNFRLRSSTQETSVPRTLYDDQGQFSGGARYSCRPQAASSVSSSQPLPSGWSERDGMLQSGGETLSNMLSYHSTDLVGYVSKMPWEAYSQRALLTLHEEPQRPDVLNVTQPTRNSSKSVEGQPVSRQNSNTESTWNTIESTFPSREISFPADSARLTSTSTSPKPTENLTTDDFNSHEATYTTPQSKQMPSLPSHISTEDISSESLPLAAIHFQTHLKSKAPSSSLTFIHETAEHRIHKPDAGRNRRQSCGSHNRIRHKKPLPQASSASSSSSVISHTSDGSPIADFAQSLPHYITPPPLSRSLHQTVPMPHPMPDCSPSIWTYLSRSVTSGPKGVALARLEDVLSEDVPIRALLYGWDALGRLSPFWRIIRELDDSGLFRICAVERFAIFRLMHLNLRYASEPTPERAATRPAFMNATLEHQGDDYISNFTPWPGLRDTRNTTFRSDAFVHLIASSLKIQWPGSIHDCYTRDTSTGLYTISSAFDAAIFDLRSWSFDADFFVRYPVLYGLATVANGIPMVAGNIERGVARKQLRTAGEDVMREDEAKGNVMRNGNGL</sequence>
<dbReference type="Pfam" id="PF11905">
    <property type="entry name" value="DUF3425"/>
    <property type="match status" value="1"/>
</dbReference>
<proteinExistence type="predicted"/>
<dbReference type="OrthoDB" id="3563716at2759"/>
<keyword evidence="3" id="KW-1185">Reference proteome</keyword>
<organism evidence="2 3">
    <name type="scientific">Cadophora malorum</name>
    <dbReference type="NCBI Taxonomy" id="108018"/>
    <lineage>
        <taxon>Eukaryota</taxon>
        <taxon>Fungi</taxon>
        <taxon>Dikarya</taxon>
        <taxon>Ascomycota</taxon>
        <taxon>Pezizomycotina</taxon>
        <taxon>Leotiomycetes</taxon>
        <taxon>Helotiales</taxon>
        <taxon>Ploettnerulaceae</taxon>
        <taxon>Cadophora</taxon>
    </lineage>
</organism>
<dbReference type="AlphaFoldDB" id="A0A8H7TJ37"/>
<accession>A0A8H7TJ37</accession>